<dbReference type="Proteomes" id="UP001516662">
    <property type="component" value="Unassembled WGS sequence"/>
</dbReference>
<evidence type="ECO:0000256" key="3">
    <source>
        <dbReference type="SAM" id="Phobius"/>
    </source>
</evidence>
<comment type="subcellular location">
    <subcellularLocation>
        <location evidence="1">Cell surface</location>
    </subcellularLocation>
</comment>
<accession>A0ABR9QHJ2</accession>
<dbReference type="Pfam" id="PF07963">
    <property type="entry name" value="N_methyl"/>
    <property type="match status" value="1"/>
</dbReference>
<evidence type="ECO:0000256" key="2">
    <source>
        <dbReference type="ARBA" id="ARBA00023287"/>
    </source>
</evidence>
<dbReference type="Pfam" id="PF15980">
    <property type="entry name" value="ComGF"/>
    <property type="match status" value="1"/>
</dbReference>
<gene>
    <name evidence="4" type="ORF">IMZ08_07770</name>
</gene>
<comment type="caution">
    <text evidence="4">The sequence shown here is derived from an EMBL/GenBank/DDBJ whole genome shotgun (WGS) entry which is preliminary data.</text>
</comment>
<reference evidence="4 5" key="1">
    <citation type="submission" date="2020-10" db="EMBL/GenBank/DDBJ databases">
        <title>Bacillus sp. HD4P25, an endophyte from a halophyte.</title>
        <authorList>
            <person name="Sun J.-Q."/>
        </authorList>
    </citation>
    <scope>NUCLEOTIDE SEQUENCE [LARGE SCALE GENOMIC DNA]</scope>
    <source>
        <strain evidence="4 5">YIM 93174</strain>
    </source>
</reference>
<dbReference type="NCBIfam" id="NF041002">
    <property type="entry name" value="pilin_ComGF"/>
    <property type="match status" value="1"/>
</dbReference>
<proteinExistence type="predicted"/>
<feature type="transmembrane region" description="Helical" evidence="3">
    <location>
        <begin position="12"/>
        <end position="33"/>
    </location>
</feature>
<dbReference type="RefSeq" id="WP_193536070.1">
    <property type="nucleotide sequence ID" value="NZ_JADCLJ010000019.1"/>
</dbReference>
<name>A0ABR9QHJ2_9BACI</name>
<evidence type="ECO:0000313" key="5">
    <source>
        <dbReference type="Proteomes" id="UP001516662"/>
    </source>
</evidence>
<keyword evidence="5" id="KW-1185">Reference proteome</keyword>
<evidence type="ECO:0000313" key="4">
    <source>
        <dbReference type="EMBL" id="MBE4907948.1"/>
    </source>
</evidence>
<keyword evidence="3" id="KW-1133">Transmembrane helix</keyword>
<sequence length="140" mass="15849">MNNERGFTFLEMLVSLSILMLILTFVVGLLAIIKEPKSGGINKLEWEVFIQQAKQEIYQSTHVTKNITTLRFSKNNGETVTYETYGTSIRRRVNGAGHEILLQNVNGVKYEMLINGVVIEAIDKHNNVFKSQLFSVFPLG</sequence>
<dbReference type="InterPro" id="IPR012902">
    <property type="entry name" value="N_methyl_site"/>
</dbReference>
<keyword evidence="2" id="KW-0178">Competence</keyword>
<organism evidence="4 5">
    <name type="scientific">Litchfieldia luteola</name>
    <dbReference type="NCBI Taxonomy" id="682179"/>
    <lineage>
        <taxon>Bacteria</taxon>
        <taxon>Bacillati</taxon>
        <taxon>Bacillota</taxon>
        <taxon>Bacilli</taxon>
        <taxon>Bacillales</taxon>
        <taxon>Bacillaceae</taxon>
        <taxon>Litchfieldia</taxon>
    </lineage>
</organism>
<dbReference type="InterPro" id="IPR016977">
    <property type="entry name" value="ComGF"/>
</dbReference>
<keyword evidence="3" id="KW-0812">Transmembrane</keyword>
<keyword evidence="3" id="KW-0472">Membrane</keyword>
<protein>
    <submittedName>
        <fullName evidence="4">Prepilin-type N-terminal cleavage/methylation domain-containing protein</fullName>
    </submittedName>
</protein>
<evidence type="ECO:0000256" key="1">
    <source>
        <dbReference type="ARBA" id="ARBA00004241"/>
    </source>
</evidence>
<dbReference type="EMBL" id="JADCLJ010000019">
    <property type="protein sequence ID" value="MBE4907948.1"/>
    <property type="molecule type" value="Genomic_DNA"/>
</dbReference>